<organism evidence="2 3">
    <name type="scientific">Porcincola intestinalis</name>
    <dbReference type="NCBI Taxonomy" id="2606632"/>
    <lineage>
        <taxon>Bacteria</taxon>
        <taxon>Bacillati</taxon>
        <taxon>Bacillota</taxon>
        <taxon>Clostridia</taxon>
        <taxon>Lachnospirales</taxon>
        <taxon>Lachnospiraceae</taxon>
        <taxon>Porcincola</taxon>
    </lineage>
</organism>
<keyword evidence="3" id="KW-1185">Reference proteome</keyword>
<dbReference type="Pfam" id="PF19528">
    <property type="entry name" value="DUF6056"/>
    <property type="match status" value="1"/>
</dbReference>
<gene>
    <name evidence="2" type="ORF">FYJ35_10860</name>
</gene>
<feature type="transmembrane region" description="Helical" evidence="1">
    <location>
        <begin position="378"/>
        <end position="396"/>
    </location>
</feature>
<name>A0A6L5X5M4_9FIRM</name>
<sequence>MQNRQKRAIAIRMGCMLVLFCVMCRFIPYTDDDLRWGSAMGVSRLKNFFDGYGGRYLGYLIIMTLTRSEILKTVFMGAVLTLLCFLVREISGYEYADLLTAAALFLSPLPMFSQTVGWVSGYANYVTSVTFTMIYMAWFLRFLKQKEPKKCVVQVALLALLGLANTLIVEHFTIYNVVLAAVTAVYSYRKFGKRGKRIVCLQPLGYLLGCLAGAAWMFSNSAYRQVADGTDWYRQVDGDNLVKTMFKGIGRICVFGYCSWTFLHVLLFVLFLLFAFGKRNELGRGKRLAAVCCAGTEGIMALFSAAVGLRSGRMPAKGLWSLVGTGLCILSVAALLITSIILLRVRENFGRILFLILSICLVDGPFIVVKPITPRVFFGAYVFLVLISCMLVETLPDKSRRVWRSRTAGMILGLAAAGLCLYDTCIYRQIDRADRQRLEQIRQQAEEGTKTVVLHPLEYEEYVHDISAVEKKNVRGYKSFYGLPEDLEILPDESD</sequence>
<feature type="transmembrane region" description="Helical" evidence="1">
    <location>
        <begin position="288"/>
        <end position="307"/>
    </location>
</feature>
<evidence type="ECO:0008006" key="4">
    <source>
        <dbReference type="Google" id="ProtNLM"/>
    </source>
</evidence>
<accession>A0A6L5X5M4</accession>
<reference evidence="2 3" key="1">
    <citation type="submission" date="2019-08" db="EMBL/GenBank/DDBJ databases">
        <title>In-depth cultivation of the pig gut microbiome towards novel bacterial diversity and tailored functional studies.</title>
        <authorList>
            <person name="Wylensek D."/>
            <person name="Hitch T.C.A."/>
            <person name="Clavel T."/>
        </authorList>
    </citation>
    <scope>NUCLEOTIDE SEQUENCE [LARGE SCALE GENOMIC DNA]</scope>
    <source>
        <strain evidence="2 3">Oil+RF-744-WCA-WT-11</strain>
    </source>
</reference>
<dbReference type="AlphaFoldDB" id="A0A6L5X5M4"/>
<dbReference type="RefSeq" id="WP_154526471.1">
    <property type="nucleotide sequence ID" value="NZ_JAQYJL010000010.1"/>
</dbReference>
<evidence type="ECO:0000256" key="1">
    <source>
        <dbReference type="SAM" id="Phobius"/>
    </source>
</evidence>
<dbReference type="InterPro" id="IPR045691">
    <property type="entry name" value="DUF6056"/>
</dbReference>
<feature type="transmembrane region" description="Helical" evidence="1">
    <location>
        <begin position="122"/>
        <end position="140"/>
    </location>
</feature>
<comment type="caution">
    <text evidence="2">The sequence shown here is derived from an EMBL/GenBank/DDBJ whole genome shotgun (WGS) entry which is preliminary data.</text>
</comment>
<feature type="transmembrane region" description="Helical" evidence="1">
    <location>
        <begin position="198"/>
        <end position="218"/>
    </location>
</feature>
<feature type="transmembrane region" description="Helical" evidence="1">
    <location>
        <begin position="408"/>
        <end position="430"/>
    </location>
</feature>
<protein>
    <recommendedName>
        <fullName evidence="4">Glycosyltransferase RgtA/B/C/D-like domain-containing protein</fullName>
    </recommendedName>
</protein>
<feature type="transmembrane region" description="Helical" evidence="1">
    <location>
        <begin position="352"/>
        <end position="372"/>
    </location>
</feature>
<keyword evidence="1" id="KW-0472">Membrane</keyword>
<proteinExistence type="predicted"/>
<feature type="transmembrane region" description="Helical" evidence="1">
    <location>
        <begin position="319"/>
        <end position="345"/>
    </location>
</feature>
<dbReference type="EMBL" id="VULZ01000012">
    <property type="protein sequence ID" value="MSS15530.1"/>
    <property type="molecule type" value="Genomic_DNA"/>
</dbReference>
<feature type="transmembrane region" description="Helical" evidence="1">
    <location>
        <begin position="254"/>
        <end position="276"/>
    </location>
</feature>
<keyword evidence="1" id="KW-1133">Transmembrane helix</keyword>
<evidence type="ECO:0000313" key="2">
    <source>
        <dbReference type="EMBL" id="MSS15530.1"/>
    </source>
</evidence>
<feature type="transmembrane region" description="Helical" evidence="1">
    <location>
        <begin position="70"/>
        <end position="88"/>
    </location>
</feature>
<keyword evidence="1" id="KW-0812">Transmembrane</keyword>
<evidence type="ECO:0000313" key="3">
    <source>
        <dbReference type="Proteomes" id="UP000481852"/>
    </source>
</evidence>
<dbReference type="Proteomes" id="UP000481852">
    <property type="component" value="Unassembled WGS sequence"/>
</dbReference>
<feature type="transmembrane region" description="Helical" evidence="1">
    <location>
        <begin position="9"/>
        <end position="28"/>
    </location>
</feature>
<feature type="transmembrane region" description="Helical" evidence="1">
    <location>
        <begin position="152"/>
        <end position="168"/>
    </location>
</feature>